<protein>
    <recommendedName>
        <fullName evidence="2">Retrovirus-related Pol polyprotein from transposon TNT 1-94</fullName>
    </recommendedName>
</protein>
<dbReference type="AlphaFoldDB" id="A0A6L2K9X2"/>
<comment type="caution">
    <text evidence="1">The sequence shown here is derived from an EMBL/GenBank/DDBJ whole genome shotgun (WGS) entry which is preliminary data.</text>
</comment>
<dbReference type="EMBL" id="BKCJ010002100">
    <property type="protein sequence ID" value="GEU46251.1"/>
    <property type="molecule type" value="Genomic_DNA"/>
</dbReference>
<name>A0A6L2K9X2_TANCI</name>
<evidence type="ECO:0008006" key="2">
    <source>
        <dbReference type="Google" id="ProtNLM"/>
    </source>
</evidence>
<evidence type="ECO:0000313" key="1">
    <source>
        <dbReference type="EMBL" id="GEU46251.1"/>
    </source>
</evidence>
<organism evidence="1">
    <name type="scientific">Tanacetum cinerariifolium</name>
    <name type="common">Dalmatian daisy</name>
    <name type="synonym">Chrysanthemum cinerariifolium</name>
    <dbReference type="NCBI Taxonomy" id="118510"/>
    <lineage>
        <taxon>Eukaryota</taxon>
        <taxon>Viridiplantae</taxon>
        <taxon>Streptophyta</taxon>
        <taxon>Embryophyta</taxon>
        <taxon>Tracheophyta</taxon>
        <taxon>Spermatophyta</taxon>
        <taxon>Magnoliopsida</taxon>
        <taxon>eudicotyledons</taxon>
        <taxon>Gunneridae</taxon>
        <taxon>Pentapetalae</taxon>
        <taxon>asterids</taxon>
        <taxon>campanulids</taxon>
        <taxon>Asterales</taxon>
        <taxon>Asteraceae</taxon>
        <taxon>Asteroideae</taxon>
        <taxon>Anthemideae</taxon>
        <taxon>Anthemidinae</taxon>
        <taxon>Tanacetum</taxon>
    </lineage>
</organism>
<proteinExistence type="predicted"/>
<gene>
    <name evidence="1" type="ORF">Tci_018229</name>
</gene>
<sequence length="232" mass="26453">MSRTVLPIPPPLGTNTCNLTIPKRTDPIPVDITNNTTTTNVSQNVVNEDLPQLLNSRGGSHVTNVFAFDVEDFSSWKDRFLVYLDGLEPYLIKILENKPFVPMSPLSTSTNQMTKPQKQWSHEDKKLVNQDKRLKSIIISCLPIDIMKSVIKCTTTKAIWTDLVLAHEGPSKTKDTKIVALRLKFNAFEALEDMFVDPDHLEKVYRLRKALYGLKQAPRAQRRVGRGRVRRR</sequence>
<accession>A0A6L2K9X2</accession>
<reference evidence="1" key="1">
    <citation type="journal article" date="2019" name="Sci. Rep.">
        <title>Draft genome of Tanacetum cinerariifolium, the natural source of mosquito coil.</title>
        <authorList>
            <person name="Yamashiro T."/>
            <person name="Shiraishi A."/>
            <person name="Satake H."/>
            <person name="Nakayama K."/>
        </authorList>
    </citation>
    <scope>NUCLEOTIDE SEQUENCE</scope>
</reference>